<comment type="caution">
    <text evidence="1">The sequence shown here is derived from an EMBL/GenBank/DDBJ whole genome shotgun (WGS) entry which is preliminary data.</text>
</comment>
<dbReference type="AlphaFoldDB" id="A0A9P6GZA5"/>
<organism evidence="1 2">
    <name type="scientific">Nosema granulosis</name>
    <dbReference type="NCBI Taxonomy" id="83296"/>
    <lineage>
        <taxon>Eukaryota</taxon>
        <taxon>Fungi</taxon>
        <taxon>Fungi incertae sedis</taxon>
        <taxon>Microsporidia</taxon>
        <taxon>Nosematidae</taxon>
        <taxon>Nosema</taxon>
    </lineage>
</organism>
<dbReference type="CDD" id="cd00076">
    <property type="entry name" value="HFD_SF"/>
    <property type="match status" value="1"/>
</dbReference>
<dbReference type="InterPro" id="IPR031498">
    <property type="entry name" value="Bromo_TP-like"/>
</dbReference>
<dbReference type="EMBL" id="SBJO01000102">
    <property type="protein sequence ID" value="KAF9763082.1"/>
    <property type="molecule type" value="Genomic_DNA"/>
</dbReference>
<dbReference type="OrthoDB" id="2189721at2759"/>
<dbReference type="Proteomes" id="UP000740883">
    <property type="component" value="Unassembled WGS sequence"/>
</dbReference>
<dbReference type="Gene3D" id="1.10.20.10">
    <property type="entry name" value="Histone, subunit A"/>
    <property type="match status" value="1"/>
</dbReference>
<evidence type="ECO:0008006" key="3">
    <source>
        <dbReference type="Google" id="ProtNLM"/>
    </source>
</evidence>
<keyword evidence="2" id="KW-1185">Reference proteome</keyword>
<proteinExistence type="predicted"/>
<accession>A0A9P6GZA5</accession>
<dbReference type="Pfam" id="PF17027">
    <property type="entry name" value="Bromo_TP_like"/>
    <property type="match status" value="1"/>
</dbReference>
<dbReference type="InterPro" id="IPR009072">
    <property type="entry name" value="Histone-fold"/>
</dbReference>
<sequence length="213" mass="24707">MKSNMNMKIIKLAMAEIVMQCGFERISEQALNIMGDIFRHYLEQITLRMVKMSELHCDFDIISRAIINDFLVEDSYQEKELLSFLHTQLQQKKYLGGDGKEDSLLHSLKVIPKSVDLTNVCRTTSSFLVPNIKNGSSNISLEVDQSMNNFIEDCMSERSRREEVGEYKYKLLEILSKDKNLLVAPTKTMSEKVTISLLSDFDYKERRKVFKNK</sequence>
<reference evidence="1 2" key="1">
    <citation type="journal article" date="2020" name="Genome Biol. Evol.">
        <title>Comparative genomics of strictly vertically transmitted, feminizing microsporidia endosymbionts of amphipod crustaceans.</title>
        <authorList>
            <person name="Cormier A."/>
            <person name="Chebbi M.A."/>
            <person name="Giraud I."/>
            <person name="Wattier R."/>
            <person name="Teixeira M."/>
            <person name="Gilbert C."/>
            <person name="Rigaud T."/>
            <person name="Cordaux R."/>
        </authorList>
    </citation>
    <scope>NUCLEOTIDE SEQUENCE [LARGE SCALE GENOMIC DNA]</scope>
    <source>
        <strain evidence="1 2">Ou3-Ou53</strain>
    </source>
</reference>
<name>A0A9P6GZA5_9MICR</name>
<evidence type="ECO:0000313" key="1">
    <source>
        <dbReference type="EMBL" id="KAF9763082.1"/>
    </source>
</evidence>
<evidence type="ECO:0000313" key="2">
    <source>
        <dbReference type="Proteomes" id="UP000740883"/>
    </source>
</evidence>
<dbReference type="GO" id="GO:0046982">
    <property type="term" value="F:protein heterodimerization activity"/>
    <property type="evidence" value="ECO:0007669"/>
    <property type="project" value="InterPro"/>
</dbReference>
<protein>
    <recommendedName>
        <fullName evidence="3">Bromodomain associated domain-containing protein</fullName>
    </recommendedName>
</protein>
<gene>
    <name evidence="1" type="ORF">NGRA_1522</name>
</gene>